<reference evidence="2 3" key="1">
    <citation type="submission" date="2019-03" db="EMBL/GenBank/DDBJ databases">
        <title>Genomic Encyclopedia of Type Strains, Phase IV (KMG-IV): sequencing the most valuable type-strain genomes for metagenomic binning, comparative biology and taxonomic classification.</title>
        <authorList>
            <person name="Goeker M."/>
        </authorList>
    </citation>
    <scope>NUCLEOTIDE SEQUENCE [LARGE SCALE GENOMIC DNA]</scope>
    <source>
        <strain evidence="2 3">DSM 1837</strain>
    </source>
</reference>
<dbReference type="PANTHER" id="PTHR43845">
    <property type="entry name" value="BLR5969 PROTEIN"/>
    <property type="match status" value="1"/>
</dbReference>
<dbReference type="GO" id="GO:0016874">
    <property type="term" value="F:ligase activity"/>
    <property type="evidence" value="ECO:0007669"/>
    <property type="project" value="UniProtKB-KW"/>
</dbReference>
<dbReference type="Pfam" id="PF00501">
    <property type="entry name" value="AMP-binding"/>
    <property type="match status" value="1"/>
</dbReference>
<dbReference type="InterPro" id="IPR042099">
    <property type="entry name" value="ANL_N_sf"/>
</dbReference>
<dbReference type="RefSeq" id="WP_119013567.1">
    <property type="nucleotide sequence ID" value="NZ_QXNC01000019.1"/>
</dbReference>
<evidence type="ECO:0000313" key="2">
    <source>
        <dbReference type="EMBL" id="TCP20555.1"/>
    </source>
</evidence>
<keyword evidence="2" id="KW-0436">Ligase</keyword>
<dbReference type="OrthoDB" id="580775at2"/>
<keyword evidence="3" id="KW-1185">Reference proteome</keyword>
<dbReference type="SUPFAM" id="SSF56801">
    <property type="entry name" value="Acetyl-CoA synthetase-like"/>
    <property type="match status" value="1"/>
</dbReference>
<comment type="caution">
    <text evidence="2">The sequence shown here is derived from an EMBL/GenBank/DDBJ whole genome shotgun (WGS) entry which is preliminary data.</text>
</comment>
<dbReference type="AlphaFoldDB" id="A0A4R2NHD0"/>
<gene>
    <name evidence="2" type="ORF">EV674_101210</name>
</gene>
<name>A0A4R2NHD0_9BURK</name>
<dbReference type="EMBL" id="SLXH01000001">
    <property type="protein sequence ID" value="TCP20555.1"/>
    <property type="molecule type" value="Genomic_DNA"/>
</dbReference>
<evidence type="ECO:0000259" key="1">
    <source>
        <dbReference type="Pfam" id="PF00501"/>
    </source>
</evidence>
<organism evidence="2 3">
    <name type="scientific">Simplicispira metamorpha</name>
    <dbReference type="NCBI Taxonomy" id="80881"/>
    <lineage>
        <taxon>Bacteria</taxon>
        <taxon>Pseudomonadati</taxon>
        <taxon>Pseudomonadota</taxon>
        <taxon>Betaproteobacteria</taxon>
        <taxon>Burkholderiales</taxon>
        <taxon>Comamonadaceae</taxon>
        <taxon>Simplicispira</taxon>
    </lineage>
</organism>
<proteinExistence type="predicted"/>
<dbReference type="Gene3D" id="3.40.50.12780">
    <property type="entry name" value="N-terminal domain of ligase-like"/>
    <property type="match status" value="1"/>
</dbReference>
<dbReference type="Proteomes" id="UP000295182">
    <property type="component" value="Unassembled WGS sequence"/>
</dbReference>
<feature type="domain" description="AMP-dependent synthetase/ligase" evidence="1">
    <location>
        <begin position="79"/>
        <end position="220"/>
    </location>
</feature>
<accession>A0A4R2NHD0</accession>
<evidence type="ECO:0000313" key="3">
    <source>
        <dbReference type="Proteomes" id="UP000295182"/>
    </source>
</evidence>
<sequence length="433" mass="47472">MTDLSAAAPPTQAQRLAALLSFARTHSPFYRDFYAAVPPGESRLDAYPVLDHKAFWAANTVHDNRVFTAPLTEGITFKSGGTTGQPKYSVFTHAEWRAFTQAFGGGMRRAGLREGERIGNLFYAGKLYASFLFIGRSIEAAGAGICYPIGGDDAEEILATWRQFSLTTLAGVPTTLMALLERLTPADRATLRLETFLYGGEPMFADQIAALQQVFPGCQVRSIGVAGVDYGELGWVPAGAEPGVHSVFDDSTVLEILEDDSDQPVQGTGQAGRLVLTNLERRLVPIIRYPVGDRGAWMDPPGTPQRRFRLLGRTEEGARIGPMTLYVDDILALLASLQRQGTDCTVQSFQLCIDHAERRDRLRLRLAVTTPQARSEADGTRVREALYAQRPMFADLIDAGVVHPLEVEWTTPAALLTNPRTGKLLRVVDRRHG</sequence>
<dbReference type="InterPro" id="IPR000873">
    <property type="entry name" value="AMP-dep_synth/lig_dom"/>
</dbReference>
<dbReference type="PANTHER" id="PTHR43845:SF1">
    <property type="entry name" value="BLR5969 PROTEIN"/>
    <property type="match status" value="1"/>
</dbReference>
<protein>
    <submittedName>
        <fullName evidence="2">Phenylacetate-CoA ligase</fullName>
    </submittedName>
</protein>